<evidence type="ECO:0000256" key="9">
    <source>
        <dbReference type="ARBA" id="ARBA00023014"/>
    </source>
</evidence>
<keyword evidence="4" id="KW-0004">4Fe-4S</keyword>
<keyword evidence="6" id="KW-0949">S-adenosyl-L-methionine</keyword>
<dbReference type="Proteomes" id="UP000238823">
    <property type="component" value="Unassembled WGS sequence"/>
</dbReference>
<evidence type="ECO:0000256" key="10">
    <source>
        <dbReference type="ARBA" id="ARBA00031213"/>
    </source>
</evidence>
<dbReference type="SUPFAM" id="SSF102114">
    <property type="entry name" value="Radical SAM enzymes"/>
    <property type="match status" value="1"/>
</dbReference>
<dbReference type="PROSITE" id="PS01278">
    <property type="entry name" value="MTTASE_RADICAL"/>
    <property type="match status" value="1"/>
</dbReference>
<accession>A0A2S9XWY6</accession>
<comment type="function">
    <text evidence="2">Catalyzes the methylthiolation of N6-threonylcarbamoyladenosine (t(6)A), leading to the formation of 2-methylthio-N6-threonylcarbamoyladenosine (ms(2)t(6)A) at position 37 in tRNAs that read codons beginning with adenine.</text>
</comment>
<dbReference type="NCBIfam" id="TIGR00089">
    <property type="entry name" value="MiaB/RimO family radical SAM methylthiotransferase"/>
    <property type="match status" value="1"/>
</dbReference>
<evidence type="ECO:0000256" key="5">
    <source>
        <dbReference type="ARBA" id="ARBA00022679"/>
    </source>
</evidence>
<dbReference type="InterPro" id="IPR020612">
    <property type="entry name" value="Methylthiotransferase_CS"/>
</dbReference>
<reference evidence="15 16" key="1">
    <citation type="submission" date="2018-03" db="EMBL/GenBank/DDBJ databases">
        <title>Draft Genome Sequences of the Obligatory Marine Myxobacteria Enhygromyxa salina SWB007.</title>
        <authorList>
            <person name="Poehlein A."/>
            <person name="Moghaddam J.A."/>
            <person name="Harms H."/>
            <person name="Alanjari M."/>
            <person name="Koenig G.M."/>
            <person name="Daniel R."/>
            <person name="Schaeberle T.F."/>
        </authorList>
    </citation>
    <scope>NUCLEOTIDE SEQUENCE [LARGE SCALE GENOMIC DNA]</scope>
    <source>
        <strain evidence="15 16">SWB007</strain>
    </source>
</reference>
<dbReference type="PANTHER" id="PTHR11918">
    <property type="entry name" value="RADICAL SAM PROTEINS"/>
    <property type="match status" value="1"/>
</dbReference>
<evidence type="ECO:0000259" key="12">
    <source>
        <dbReference type="PROSITE" id="PS50926"/>
    </source>
</evidence>
<evidence type="ECO:0000256" key="8">
    <source>
        <dbReference type="ARBA" id="ARBA00023004"/>
    </source>
</evidence>
<evidence type="ECO:0000256" key="4">
    <source>
        <dbReference type="ARBA" id="ARBA00022485"/>
    </source>
</evidence>
<comment type="catalytic activity">
    <reaction evidence="11">
        <text>N(6)-L-threonylcarbamoyladenosine(37) in tRNA + (sulfur carrier)-SH + AH2 + 2 S-adenosyl-L-methionine = 2-methylsulfanyl-N(6)-L-threonylcarbamoyladenosine(37) in tRNA + (sulfur carrier)-H + 5'-deoxyadenosine + L-methionine + A + S-adenosyl-L-homocysteine + 2 H(+)</text>
        <dbReference type="Rhea" id="RHEA:37075"/>
        <dbReference type="Rhea" id="RHEA-COMP:10163"/>
        <dbReference type="Rhea" id="RHEA-COMP:11092"/>
        <dbReference type="Rhea" id="RHEA-COMP:14737"/>
        <dbReference type="Rhea" id="RHEA-COMP:14739"/>
        <dbReference type="ChEBI" id="CHEBI:13193"/>
        <dbReference type="ChEBI" id="CHEBI:15378"/>
        <dbReference type="ChEBI" id="CHEBI:17319"/>
        <dbReference type="ChEBI" id="CHEBI:17499"/>
        <dbReference type="ChEBI" id="CHEBI:29917"/>
        <dbReference type="ChEBI" id="CHEBI:57844"/>
        <dbReference type="ChEBI" id="CHEBI:57856"/>
        <dbReference type="ChEBI" id="CHEBI:59789"/>
        <dbReference type="ChEBI" id="CHEBI:64428"/>
        <dbReference type="ChEBI" id="CHEBI:74418"/>
        <dbReference type="ChEBI" id="CHEBI:74420"/>
        <dbReference type="EC" id="2.8.4.5"/>
    </reaction>
</comment>
<feature type="domain" description="MTTase N-terminal" evidence="13">
    <location>
        <begin position="1"/>
        <end position="111"/>
    </location>
</feature>
<evidence type="ECO:0000256" key="6">
    <source>
        <dbReference type="ARBA" id="ARBA00022691"/>
    </source>
</evidence>
<evidence type="ECO:0000313" key="16">
    <source>
        <dbReference type="Proteomes" id="UP000238823"/>
    </source>
</evidence>
<dbReference type="PANTHER" id="PTHR11918:SF45">
    <property type="entry name" value="THREONYLCARBAMOYLADENOSINE TRNA METHYLTHIOTRANSFERASE"/>
    <property type="match status" value="1"/>
</dbReference>
<dbReference type="GO" id="GO:0035598">
    <property type="term" value="F:tRNA (N(6)-L-threonylcarbamoyladenosine(37)-C(2))-methylthiotransferase activity"/>
    <property type="evidence" value="ECO:0007669"/>
    <property type="project" value="UniProtKB-EC"/>
</dbReference>
<dbReference type="SMART" id="SM00729">
    <property type="entry name" value="Elp3"/>
    <property type="match status" value="1"/>
</dbReference>
<dbReference type="CDD" id="cd01335">
    <property type="entry name" value="Radical_SAM"/>
    <property type="match status" value="1"/>
</dbReference>
<keyword evidence="8" id="KW-0408">Iron</keyword>
<dbReference type="EMBL" id="PVNL01000130">
    <property type="protein sequence ID" value="PRP97375.1"/>
    <property type="molecule type" value="Genomic_DNA"/>
</dbReference>
<feature type="domain" description="TRAM" evidence="12">
    <location>
        <begin position="394"/>
        <end position="457"/>
    </location>
</feature>
<dbReference type="Gene3D" id="3.40.50.12160">
    <property type="entry name" value="Methylthiotransferase, N-terminal domain"/>
    <property type="match status" value="1"/>
</dbReference>
<comment type="caution">
    <text evidence="15">The sequence shown here is derived from an EMBL/GenBank/DDBJ whole genome shotgun (WGS) entry which is preliminary data.</text>
</comment>
<dbReference type="InterPro" id="IPR058240">
    <property type="entry name" value="rSAM_sf"/>
</dbReference>
<evidence type="ECO:0000259" key="13">
    <source>
        <dbReference type="PROSITE" id="PS51449"/>
    </source>
</evidence>
<dbReference type="EC" id="2.8.4.5" evidence="3"/>
<dbReference type="AlphaFoldDB" id="A0A2S9XWY6"/>
<protein>
    <recommendedName>
        <fullName evidence="3">tRNA (N(6)-L-threonylcarbamoyladenosine(37)-C(2))-methylthiotransferase</fullName>
        <ecNumber evidence="3">2.8.4.5</ecNumber>
    </recommendedName>
    <alternativeName>
        <fullName evidence="10">tRNA-t(6)A37 methylthiotransferase</fullName>
    </alternativeName>
</protein>
<dbReference type="RefSeq" id="WP_181234371.1">
    <property type="nucleotide sequence ID" value="NZ_PVNL01000130.1"/>
</dbReference>
<comment type="cofactor">
    <cofactor evidence="1">
        <name>[4Fe-4S] cluster</name>
        <dbReference type="ChEBI" id="CHEBI:49883"/>
    </cofactor>
</comment>
<dbReference type="GO" id="GO:0051539">
    <property type="term" value="F:4 iron, 4 sulfur cluster binding"/>
    <property type="evidence" value="ECO:0007669"/>
    <property type="project" value="UniProtKB-KW"/>
</dbReference>
<keyword evidence="7" id="KW-0479">Metal-binding</keyword>
<evidence type="ECO:0000313" key="15">
    <source>
        <dbReference type="EMBL" id="PRP97375.1"/>
    </source>
</evidence>
<evidence type="ECO:0000259" key="14">
    <source>
        <dbReference type="PROSITE" id="PS51918"/>
    </source>
</evidence>
<dbReference type="InterPro" id="IPR023404">
    <property type="entry name" value="rSAM_horseshoe"/>
</dbReference>
<dbReference type="InterPro" id="IPR007197">
    <property type="entry name" value="rSAM"/>
</dbReference>
<dbReference type="InterPro" id="IPR006638">
    <property type="entry name" value="Elp3/MiaA/NifB-like_rSAM"/>
</dbReference>
<evidence type="ECO:0000256" key="7">
    <source>
        <dbReference type="ARBA" id="ARBA00022723"/>
    </source>
</evidence>
<evidence type="ECO:0000256" key="2">
    <source>
        <dbReference type="ARBA" id="ARBA00002399"/>
    </source>
</evidence>
<dbReference type="InterPro" id="IPR005839">
    <property type="entry name" value="Methylthiotransferase"/>
</dbReference>
<gene>
    <name evidence="15" type="primary">mtaB</name>
    <name evidence="15" type="ORF">ENSA7_67250</name>
</gene>
<dbReference type="InterPro" id="IPR038135">
    <property type="entry name" value="Methylthiotransferase_N_sf"/>
</dbReference>
<dbReference type="PROSITE" id="PS51449">
    <property type="entry name" value="MTTASE_N"/>
    <property type="match status" value="1"/>
</dbReference>
<dbReference type="InterPro" id="IPR002792">
    <property type="entry name" value="TRAM_dom"/>
</dbReference>
<evidence type="ECO:0000256" key="3">
    <source>
        <dbReference type="ARBA" id="ARBA00013273"/>
    </source>
</evidence>
<dbReference type="PROSITE" id="PS51918">
    <property type="entry name" value="RADICAL_SAM"/>
    <property type="match status" value="1"/>
</dbReference>
<evidence type="ECO:0000256" key="11">
    <source>
        <dbReference type="ARBA" id="ARBA00051661"/>
    </source>
</evidence>
<proteinExistence type="predicted"/>
<sequence>MRFAVETHGCRLNQAETDAIVEQLLARGHEAVEVERAQVYVLNSCTITHAADADARAAIRRVRRRNPDARLVITGCYANAAPEQLAAMPELDAVIGNVEKRGPELLDVLQQLGTGPRPRQAGAGALVSVARLTRKTRPELWTRPPATAPQRTRPLLEIQDGCDYQCSFCVVPSVRGRSRSAPPELASAQLATLLRAGAPEVVLTGAHLGSWGRDLRADLRADRVGQGGLAALVATLLREHPGARLRLGSVDPHEVDAPLVELLGRGVDSAGAGLCPHIHLPVQSGDDQILRAMRRAHRVADLEQLIPRLRAAAPGIGLGTDVIVGFPGEDDAAFERTLALFEVTAIPFAHVFVWSPREGTPAATMGDRVSRERAADRSRVLRDRVASNHRAFAQAQLGHERSAVILQHRHRSTGALVALADNYARIFLDGPDRLLGQRVRVRADSRTGDRLSGRLVE</sequence>
<dbReference type="Pfam" id="PF04055">
    <property type="entry name" value="Radical_SAM"/>
    <property type="match status" value="1"/>
</dbReference>
<keyword evidence="5 15" id="KW-0808">Transferase</keyword>
<dbReference type="PROSITE" id="PS50926">
    <property type="entry name" value="TRAM"/>
    <property type="match status" value="1"/>
</dbReference>
<dbReference type="InterPro" id="IPR013848">
    <property type="entry name" value="Methylthiotransferase_N"/>
</dbReference>
<dbReference type="Gene3D" id="3.80.30.20">
    <property type="entry name" value="tm_1862 like domain"/>
    <property type="match status" value="1"/>
</dbReference>
<organism evidence="15 16">
    <name type="scientific">Enhygromyxa salina</name>
    <dbReference type="NCBI Taxonomy" id="215803"/>
    <lineage>
        <taxon>Bacteria</taxon>
        <taxon>Pseudomonadati</taxon>
        <taxon>Myxococcota</taxon>
        <taxon>Polyangia</taxon>
        <taxon>Nannocystales</taxon>
        <taxon>Nannocystaceae</taxon>
        <taxon>Enhygromyxa</taxon>
    </lineage>
</organism>
<keyword evidence="9" id="KW-0411">Iron-sulfur</keyword>
<dbReference type="SFLD" id="SFLDS00029">
    <property type="entry name" value="Radical_SAM"/>
    <property type="match status" value="1"/>
</dbReference>
<dbReference type="GO" id="GO:0046872">
    <property type="term" value="F:metal ion binding"/>
    <property type="evidence" value="ECO:0007669"/>
    <property type="project" value="UniProtKB-KW"/>
</dbReference>
<dbReference type="SFLD" id="SFLDG01082">
    <property type="entry name" value="B12-binding_domain_containing"/>
    <property type="match status" value="1"/>
</dbReference>
<name>A0A2S9XWY6_9BACT</name>
<evidence type="ECO:0000256" key="1">
    <source>
        <dbReference type="ARBA" id="ARBA00001966"/>
    </source>
</evidence>
<feature type="domain" description="Radical SAM core" evidence="14">
    <location>
        <begin position="148"/>
        <end position="391"/>
    </location>
</feature>
<dbReference type="Pfam" id="PF00919">
    <property type="entry name" value="UPF0004"/>
    <property type="match status" value="1"/>
</dbReference>